<keyword evidence="6" id="KW-1015">Disulfide bond</keyword>
<keyword evidence="13" id="KW-1185">Reference proteome</keyword>
<evidence type="ECO:0000256" key="8">
    <source>
        <dbReference type="ARBA" id="ARBA00023284"/>
    </source>
</evidence>
<evidence type="ECO:0000256" key="7">
    <source>
        <dbReference type="ARBA" id="ARBA00023235"/>
    </source>
</evidence>
<dbReference type="InterPro" id="IPR017937">
    <property type="entry name" value="Thioredoxin_CS"/>
</dbReference>
<name>U4LIL1_PYROM</name>
<evidence type="ECO:0000256" key="10">
    <source>
        <dbReference type="SAM" id="SignalP"/>
    </source>
</evidence>
<dbReference type="EMBL" id="HF936487">
    <property type="protein sequence ID" value="CCX16619.1"/>
    <property type="molecule type" value="Genomic_DNA"/>
</dbReference>
<dbReference type="STRING" id="1076935.U4LIL1"/>
<dbReference type="SUPFAM" id="SSF52833">
    <property type="entry name" value="Thioredoxin-like"/>
    <property type="match status" value="2"/>
</dbReference>
<dbReference type="EC" id="5.3.4.1" evidence="3"/>
<dbReference type="InterPro" id="IPR051063">
    <property type="entry name" value="PDI"/>
</dbReference>
<organism evidence="12 13">
    <name type="scientific">Pyronema omphalodes (strain CBS 100304)</name>
    <name type="common">Pyronema confluens</name>
    <dbReference type="NCBI Taxonomy" id="1076935"/>
    <lineage>
        <taxon>Eukaryota</taxon>
        <taxon>Fungi</taxon>
        <taxon>Dikarya</taxon>
        <taxon>Ascomycota</taxon>
        <taxon>Pezizomycotina</taxon>
        <taxon>Pezizomycetes</taxon>
        <taxon>Pezizales</taxon>
        <taxon>Pyronemataceae</taxon>
        <taxon>Pyronema</taxon>
    </lineage>
</organism>
<dbReference type="PRINTS" id="PR00421">
    <property type="entry name" value="THIOREDOXIN"/>
</dbReference>
<evidence type="ECO:0000313" key="12">
    <source>
        <dbReference type="EMBL" id="CCX16619.1"/>
    </source>
</evidence>
<comment type="catalytic activity">
    <reaction evidence="1">
        <text>Catalyzes the rearrangement of -S-S- bonds in proteins.</text>
        <dbReference type="EC" id="5.3.4.1"/>
    </reaction>
</comment>
<dbReference type="Pfam" id="PF07749">
    <property type="entry name" value="ERp29"/>
    <property type="match status" value="1"/>
</dbReference>
<keyword evidence="7 12" id="KW-0413">Isomerase</keyword>
<dbReference type="GO" id="GO:0005783">
    <property type="term" value="C:endoplasmic reticulum"/>
    <property type="evidence" value="ECO:0007669"/>
    <property type="project" value="InterPro"/>
</dbReference>
<dbReference type="SUPFAM" id="SSF47933">
    <property type="entry name" value="ERP29 C domain-like"/>
    <property type="match status" value="1"/>
</dbReference>
<keyword evidence="5" id="KW-0677">Repeat</keyword>
<dbReference type="PROSITE" id="PS51352">
    <property type="entry name" value="THIOREDOXIN_2"/>
    <property type="match status" value="2"/>
</dbReference>
<feature type="signal peptide" evidence="10">
    <location>
        <begin position="1"/>
        <end position="19"/>
    </location>
</feature>
<dbReference type="CDD" id="cd00238">
    <property type="entry name" value="ERp29c"/>
    <property type="match status" value="1"/>
</dbReference>
<evidence type="ECO:0000256" key="5">
    <source>
        <dbReference type="ARBA" id="ARBA00022737"/>
    </source>
</evidence>
<feature type="chain" id="PRO_5004651409" description="protein disulfide-isomerase" evidence="10">
    <location>
        <begin position="20"/>
        <end position="367"/>
    </location>
</feature>
<evidence type="ECO:0000256" key="4">
    <source>
        <dbReference type="ARBA" id="ARBA00022729"/>
    </source>
</evidence>
<evidence type="ECO:0000256" key="6">
    <source>
        <dbReference type="ARBA" id="ARBA00023157"/>
    </source>
</evidence>
<dbReference type="Pfam" id="PF00085">
    <property type="entry name" value="Thioredoxin"/>
    <property type="match status" value="2"/>
</dbReference>
<evidence type="ECO:0000256" key="1">
    <source>
        <dbReference type="ARBA" id="ARBA00001182"/>
    </source>
</evidence>
<sequence>MKVYATFLSGLTFVATVIASNVVDLTPKNFDEIILKSGNPSLVEFYAPWCGHCKKLAPTWEELADSFADKKDKITIAKVNGDDHSALTKRYGISGFPTLKYFDGKTDKPIAYDGGRDLESFTEFIGKHSGVKSKGAKPVHSDVVVLTDSNFDTIVNGEKNVLVEFYAPWCGHCKSLAPIYETVATEFAVEDTLIIAKVDANAPTGKATAEKYGITGFPTLKFFPAGSTEPIDYDSGRTATDLFAFLNEKAGTHRAVGGGLTETAGRIAAFDDEVAKLVKGDAESLKTVTEAVEKLAEEAKETYASYYLKALKKVADKEGYVEKEIARLQKMLKGGKIAQKKSDELWSKVNILGQFFKAPAINTKDEL</sequence>
<dbReference type="Proteomes" id="UP000018144">
    <property type="component" value="Unassembled WGS sequence"/>
</dbReference>
<dbReference type="eggNOG" id="KOG0191">
    <property type="taxonomic scope" value="Eukaryota"/>
</dbReference>
<evidence type="ECO:0000256" key="2">
    <source>
        <dbReference type="ARBA" id="ARBA00006347"/>
    </source>
</evidence>
<dbReference type="InterPro" id="IPR011679">
    <property type="entry name" value="ERp29_C"/>
</dbReference>
<feature type="domain" description="Thioredoxin" evidence="11">
    <location>
        <begin position="133"/>
        <end position="251"/>
    </location>
</feature>
<dbReference type="NCBIfam" id="TIGR01126">
    <property type="entry name" value="pdi_dom"/>
    <property type="match status" value="2"/>
</dbReference>
<gene>
    <name evidence="12" type="ORF">PCON_03318</name>
</gene>
<proteinExistence type="inferred from homology"/>
<dbReference type="PANTHER" id="PTHR45672:SF11">
    <property type="entry name" value="PROTEIN DISULFIDE-ISOMERASE C17H9.14C"/>
    <property type="match status" value="1"/>
</dbReference>
<dbReference type="PANTHER" id="PTHR45672">
    <property type="entry name" value="PROTEIN DISULFIDE-ISOMERASE C17H9.14C-RELATED"/>
    <property type="match status" value="1"/>
</dbReference>
<dbReference type="PROSITE" id="PS00194">
    <property type="entry name" value="THIOREDOXIN_1"/>
    <property type="match status" value="2"/>
</dbReference>
<dbReference type="GO" id="GO:0003756">
    <property type="term" value="F:protein disulfide isomerase activity"/>
    <property type="evidence" value="ECO:0007669"/>
    <property type="project" value="UniProtKB-EC"/>
</dbReference>
<dbReference type="CDD" id="cd02998">
    <property type="entry name" value="PDI_a_ERp38"/>
    <property type="match status" value="2"/>
</dbReference>
<protein>
    <recommendedName>
        <fullName evidence="3">protein disulfide-isomerase</fullName>
        <ecNumber evidence="3">5.3.4.1</ecNumber>
    </recommendedName>
</protein>
<dbReference type="InterPro" id="IPR013766">
    <property type="entry name" value="Thioredoxin_domain"/>
</dbReference>
<comment type="similarity">
    <text evidence="2 9">Belongs to the protein disulfide isomerase family.</text>
</comment>
<keyword evidence="4 10" id="KW-0732">Signal</keyword>
<reference evidence="12 13" key="1">
    <citation type="journal article" date="2013" name="PLoS Genet.">
        <title>The genome and development-dependent transcriptomes of Pyronema confluens: a window into fungal evolution.</title>
        <authorList>
            <person name="Traeger S."/>
            <person name="Altegoer F."/>
            <person name="Freitag M."/>
            <person name="Gabaldon T."/>
            <person name="Kempken F."/>
            <person name="Kumar A."/>
            <person name="Marcet-Houben M."/>
            <person name="Poggeler S."/>
            <person name="Stajich J.E."/>
            <person name="Nowrousian M."/>
        </authorList>
    </citation>
    <scope>NUCLEOTIDE SEQUENCE [LARGE SCALE GENOMIC DNA]</scope>
    <source>
        <strain evidence="13">CBS 100304</strain>
        <tissue evidence="12">Vegetative mycelium</tissue>
    </source>
</reference>
<evidence type="ECO:0000259" key="11">
    <source>
        <dbReference type="PROSITE" id="PS51352"/>
    </source>
</evidence>
<dbReference type="Gene3D" id="3.40.30.10">
    <property type="entry name" value="Glutaredoxin"/>
    <property type="match status" value="2"/>
</dbReference>
<dbReference type="InterPro" id="IPR036356">
    <property type="entry name" value="ERp29_C_sf"/>
</dbReference>
<dbReference type="FunFam" id="3.40.30.10:FF:000032">
    <property type="entry name" value="Protein disulfide-isomerase A6 homolog"/>
    <property type="match status" value="2"/>
</dbReference>
<dbReference type="OMA" id="FINEHAG"/>
<dbReference type="AlphaFoldDB" id="U4LIL1"/>
<dbReference type="GO" id="GO:0006457">
    <property type="term" value="P:protein folding"/>
    <property type="evidence" value="ECO:0007669"/>
    <property type="project" value="TreeGrafter"/>
</dbReference>
<evidence type="ECO:0000313" key="13">
    <source>
        <dbReference type="Proteomes" id="UP000018144"/>
    </source>
</evidence>
<feature type="domain" description="Thioredoxin" evidence="11">
    <location>
        <begin position="11"/>
        <end position="130"/>
    </location>
</feature>
<keyword evidence="8" id="KW-0676">Redox-active center</keyword>
<accession>U4LIL1</accession>
<dbReference type="OrthoDB" id="10264505at2759"/>
<evidence type="ECO:0000256" key="9">
    <source>
        <dbReference type="RuleBase" id="RU004208"/>
    </source>
</evidence>
<evidence type="ECO:0000256" key="3">
    <source>
        <dbReference type="ARBA" id="ARBA00012723"/>
    </source>
</evidence>
<dbReference type="InterPro" id="IPR005788">
    <property type="entry name" value="PDI_thioredoxin-like_dom"/>
</dbReference>
<dbReference type="Gene3D" id="1.20.1150.12">
    <property type="entry name" value="Endoplasmic reticulum resident protein 29, C-terminal domain"/>
    <property type="match status" value="1"/>
</dbReference>
<dbReference type="InterPro" id="IPR036249">
    <property type="entry name" value="Thioredoxin-like_sf"/>
</dbReference>